<evidence type="ECO:0000313" key="2">
    <source>
        <dbReference type="Proteomes" id="UP001291623"/>
    </source>
</evidence>
<dbReference type="Proteomes" id="UP001291623">
    <property type="component" value="Unassembled WGS sequence"/>
</dbReference>
<accession>A0AAE1RR10</accession>
<sequence>MGSYRGYHRYHAHHHLILPFQDNCDHFLNPLRRPGSDSLLLLGLLSGSPEFDVHLANVVAAMAVEVAATKEAFMVVATAMEEAIMVVAAATEEAVMAVEATEDEVMVVAAMVVGVTEVAVMEAGDHGGGCSYGCCGGYGRGGSCTRCCSTAQESLAYMKKKANSP</sequence>
<name>A0AAE1RR10_9SOLA</name>
<protein>
    <submittedName>
        <fullName evidence="1">Uncharacterized protein</fullName>
    </submittedName>
</protein>
<evidence type="ECO:0000313" key="1">
    <source>
        <dbReference type="EMBL" id="KAK4356221.1"/>
    </source>
</evidence>
<reference evidence="1" key="1">
    <citation type="submission" date="2023-12" db="EMBL/GenBank/DDBJ databases">
        <title>Genome assembly of Anisodus tanguticus.</title>
        <authorList>
            <person name="Wang Y.-J."/>
        </authorList>
    </citation>
    <scope>NUCLEOTIDE SEQUENCE</scope>
    <source>
        <strain evidence="1">KB-2021</strain>
        <tissue evidence="1">Leaf</tissue>
    </source>
</reference>
<dbReference type="EMBL" id="JAVYJV010000013">
    <property type="protein sequence ID" value="KAK4356221.1"/>
    <property type="molecule type" value="Genomic_DNA"/>
</dbReference>
<keyword evidence="2" id="KW-1185">Reference proteome</keyword>
<comment type="caution">
    <text evidence="1">The sequence shown here is derived from an EMBL/GenBank/DDBJ whole genome shotgun (WGS) entry which is preliminary data.</text>
</comment>
<gene>
    <name evidence="1" type="ORF">RND71_025192</name>
</gene>
<organism evidence="1 2">
    <name type="scientific">Anisodus tanguticus</name>
    <dbReference type="NCBI Taxonomy" id="243964"/>
    <lineage>
        <taxon>Eukaryota</taxon>
        <taxon>Viridiplantae</taxon>
        <taxon>Streptophyta</taxon>
        <taxon>Embryophyta</taxon>
        <taxon>Tracheophyta</taxon>
        <taxon>Spermatophyta</taxon>
        <taxon>Magnoliopsida</taxon>
        <taxon>eudicotyledons</taxon>
        <taxon>Gunneridae</taxon>
        <taxon>Pentapetalae</taxon>
        <taxon>asterids</taxon>
        <taxon>lamiids</taxon>
        <taxon>Solanales</taxon>
        <taxon>Solanaceae</taxon>
        <taxon>Solanoideae</taxon>
        <taxon>Hyoscyameae</taxon>
        <taxon>Anisodus</taxon>
    </lineage>
</organism>
<dbReference type="AlphaFoldDB" id="A0AAE1RR10"/>
<proteinExistence type="predicted"/>